<evidence type="ECO:0000313" key="9">
    <source>
        <dbReference type="EMBL" id="MEJ8572938.1"/>
    </source>
</evidence>
<dbReference type="Pfam" id="PF00892">
    <property type="entry name" value="EamA"/>
    <property type="match status" value="2"/>
</dbReference>
<comment type="caution">
    <text evidence="9">The sequence shown here is derived from an EMBL/GenBank/DDBJ whole genome shotgun (WGS) entry which is preliminary data.</text>
</comment>
<feature type="transmembrane region" description="Helical" evidence="7">
    <location>
        <begin position="147"/>
        <end position="163"/>
    </location>
</feature>
<feature type="transmembrane region" description="Helical" evidence="7">
    <location>
        <begin position="169"/>
        <end position="188"/>
    </location>
</feature>
<keyword evidence="3 7" id="KW-0812">Transmembrane</keyword>
<comment type="subcellular location">
    <subcellularLocation>
        <location evidence="1">Membrane</location>
        <topology evidence="1">Multi-pass membrane protein</topology>
    </subcellularLocation>
</comment>
<feature type="transmembrane region" description="Helical" evidence="7">
    <location>
        <begin position="94"/>
        <end position="114"/>
    </location>
</feature>
<dbReference type="GO" id="GO:0016020">
    <property type="term" value="C:membrane"/>
    <property type="evidence" value="ECO:0007669"/>
    <property type="project" value="UniProtKB-SubCell"/>
</dbReference>
<evidence type="ECO:0000259" key="8">
    <source>
        <dbReference type="Pfam" id="PF00892"/>
    </source>
</evidence>
<dbReference type="InterPro" id="IPR000620">
    <property type="entry name" value="EamA_dom"/>
</dbReference>
<evidence type="ECO:0000256" key="7">
    <source>
        <dbReference type="SAM" id="Phobius"/>
    </source>
</evidence>
<feature type="domain" description="EamA" evidence="8">
    <location>
        <begin position="173"/>
        <end position="300"/>
    </location>
</feature>
<dbReference type="RefSeq" id="WP_340330631.1">
    <property type="nucleotide sequence ID" value="NZ_JAZHOF010000006.1"/>
</dbReference>
<comment type="similarity">
    <text evidence="2">Belongs to the drug/metabolite transporter (DMT) superfamily. 10 TMS drug/metabolite exporter (DME) (TC 2.A.7.3) family.</text>
</comment>
<dbReference type="PANTHER" id="PTHR22911">
    <property type="entry name" value="ACYL-MALONYL CONDENSING ENZYME-RELATED"/>
    <property type="match status" value="1"/>
</dbReference>
<feature type="transmembrane region" description="Helical" evidence="7">
    <location>
        <begin position="261"/>
        <end position="279"/>
    </location>
</feature>
<accession>A0AAW9RVL4</accession>
<dbReference type="AlphaFoldDB" id="A0AAW9RVL4"/>
<dbReference type="SUPFAM" id="SSF103481">
    <property type="entry name" value="Multidrug resistance efflux transporter EmrE"/>
    <property type="match status" value="2"/>
</dbReference>
<organism evidence="9 10">
    <name type="scientific">Microbaculum marinum</name>
    <dbReference type="NCBI Taxonomy" id="1764581"/>
    <lineage>
        <taxon>Bacteria</taxon>
        <taxon>Pseudomonadati</taxon>
        <taxon>Pseudomonadota</taxon>
        <taxon>Alphaproteobacteria</taxon>
        <taxon>Hyphomicrobiales</taxon>
        <taxon>Tepidamorphaceae</taxon>
        <taxon>Microbaculum</taxon>
    </lineage>
</organism>
<feature type="transmembrane region" description="Helical" evidence="7">
    <location>
        <begin position="285"/>
        <end position="303"/>
    </location>
</feature>
<feature type="transmembrane region" description="Helical" evidence="7">
    <location>
        <begin position="31"/>
        <end position="49"/>
    </location>
</feature>
<name>A0AAW9RVL4_9HYPH</name>
<sequence length="319" mass="34110">MSLSKSASRGVAPVRTGAAQPATGSSGNFRGIMTMLAAMFLFVTNDTFVKLAGEHLATPQIIFIRGAIACVLVGILALSTGALSTWPQRGWRTIGLRTIGEIGGTVLFLTALFHMKIANVTAILQAMPLVMTVLSALILGEVVRWRRWMAVIAGFIGMLLVVQPGTSEFSVYALFAIASLAFASLRDLASRYLPAEMPSLFVAFVSMVAVTTVGGVWSLAEPWRPVSGEVLTYLACAAVLLSGAFYFITEAMRHGEVSVVAPFRYSIILTAIVAGYLVWGQLPDMMASAGIALIIVSGLYVFYRESRVHRPADKSAPGR</sequence>
<feature type="region of interest" description="Disordered" evidence="6">
    <location>
        <begin position="1"/>
        <end position="22"/>
    </location>
</feature>
<evidence type="ECO:0000256" key="3">
    <source>
        <dbReference type="ARBA" id="ARBA00022692"/>
    </source>
</evidence>
<evidence type="ECO:0000256" key="6">
    <source>
        <dbReference type="SAM" id="MobiDB-lite"/>
    </source>
</evidence>
<keyword evidence="10" id="KW-1185">Reference proteome</keyword>
<feature type="transmembrane region" description="Helical" evidence="7">
    <location>
        <begin position="120"/>
        <end position="140"/>
    </location>
</feature>
<reference evidence="9 10" key="1">
    <citation type="submission" date="2024-02" db="EMBL/GenBank/DDBJ databases">
        <title>Genome analysis and characterization of Microbaculum marinisediminis sp. nov., isolated from marine sediment.</title>
        <authorList>
            <person name="Du Z.-J."/>
            <person name="Ye Y.-Q."/>
            <person name="Zhang Z.-R."/>
            <person name="Yuan S.-M."/>
            <person name="Zhang X.-Y."/>
        </authorList>
    </citation>
    <scope>NUCLEOTIDE SEQUENCE [LARGE SCALE GENOMIC DNA]</scope>
    <source>
        <strain evidence="9 10">SDUM1044001</strain>
    </source>
</reference>
<evidence type="ECO:0000256" key="2">
    <source>
        <dbReference type="ARBA" id="ARBA00009853"/>
    </source>
</evidence>
<gene>
    <name evidence="9" type="ORF">V3328_15720</name>
</gene>
<dbReference type="Proteomes" id="UP001378188">
    <property type="component" value="Unassembled WGS sequence"/>
</dbReference>
<keyword evidence="4 7" id="KW-1133">Transmembrane helix</keyword>
<evidence type="ECO:0000256" key="5">
    <source>
        <dbReference type="ARBA" id="ARBA00023136"/>
    </source>
</evidence>
<dbReference type="PANTHER" id="PTHR22911:SF6">
    <property type="entry name" value="SOLUTE CARRIER FAMILY 35 MEMBER G1"/>
    <property type="match status" value="1"/>
</dbReference>
<feature type="transmembrane region" description="Helical" evidence="7">
    <location>
        <begin position="231"/>
        <end position="249"/>
    </location>
</feature>
<proteinExistence type="inferred from homology"/>
<evidence type="ECO:0000313" key="10">
    <source>
        <dbReference type="Proteomes" id="UP001378188"/>
    </source>
</evidence>
<feature type="transmembrane region" description="Helical" evidence="7">
    <location>
        <begin position="61"/>
        <end position="82"/>
    </location>
</feature>
<evidence type="ECO:0000256" key="1">
    <source>
        <dbReference type="ARBA" id="ARBA00004141"/>
    </source>
</evidence>
<feature type="domain" description="EamA" evidence="8">
    <location>
        <begin position="30"/>
        <end position="162"/>
    </location>
</feature>
<keyword evidence="5 7" id="KW-0472">Membrane</keyword>
<dbReference type="InterPro" id="IPR037185">
    <property type="entry name" value="EmrE-like"/>
</dbReference>
<protein>
    <submittedName>
        <fullName evidence="9">DMT family transporter</fullName>
    </submittedName>
</protein>
<dbReference type="EMBL" id="JAZHOF010000006">
    <property type="protein sequence ID" value="MEJ8572938.1"/>
    <property type="molecule type" value="Genomic_DNA"/>
</dbReference>
<feature type="transmembrane region" description="Helical" evidence="7">
    <location>
        <begin position="200"/>
        <end position="219"/>
    </location>
</feature>
<evidence type="ECO:0000256" key="4">
    <source>
        <dbReference type="ARBA" id="ARBA00022989"/>
    </source>
</evidence>